<dbReference type="SUPFAM" id="SSF52047">
    <property type="entry name" value="RNI-like"/>
    <property type="match status" value="1"/>
</dbReference>
<organism evidence="7 8">
    <name type="scientific">Triplophysa tibetana</name>
    <dbReference type="NCBI Taxonomy" id="1572043"/>
    <lineage>
        <taxon>Eukaryota</taxon>
        <taxon>Metazoa</taxon>
        <taxon>Chordata</taxon>
        <taxon>Craniata</taxon>
        <taxon>Vertebrata</taxon>
        <taxon>Euteleostomi</taxon>
        <taxon>Actinopterygii</taxon>
        <taxon>Neopterygii</taxon>
        <taxon>Teleostei</taxon>
        <taxon>Ostariophysi</taxon>
        <taxon>Cypriniformes</taxon>
        <taxon>Nemacheilidae</taxon>
        <taxon>Triplophysa</taxon>
    </lineage>
</organism>
<dbReference type="InterPro" id="IPR032675">
    <property type="entry name" value="LRR_dom_sf"/>
</dbReference>
<keyword evidence="3" id="KW-0547">Nucleotide-binding</keyword>
<dbReference type="GO" id="GO:0005524">
    <property type="term" value="F:ATP binding"/>
    <property type="evidence" value="ECO:0007669"/>
    <property type="project" value="UniProtKB-KW"/>
</dbReference>
<dbReference type="InterPro" id="IPR008095">
    <property type="entry name" value="MHC_II_transact"/>
</dbReference>
<dbReference type="PRINTS" id="PR01719">
    <property type="entry name" value="MHCIIACTVATR"/>
</dbReference>
<evidence type="ECO:0000256" key="2">
    <source>
        <dbReference type="ARBA" id="ARBA00022737"/>
    </source>
</evidence>
<keyword evidence="2" id="KW-0677">Repeat</keyword>
<dbReference type="GO" id="GO:0045348">
    <property type="term" value="P:positive regulation of MHC class II biosynthetic process"/>
    <property type="evidence" value="ECO:0007669"/>
    <property type="project" value="TreeGrafter"/>
</dbReference>
<dbReference type="Proteomes" id="UP000324632">
    <property type="component" value="Chromosome 21"/>
</dbReference>
<evidence type="ECO:0000256" key="5">
    <source>
        <dbReference type="SAM" id="MobiDB-lite"/>
    </source>
</evidence>
<proteinExistence type="predicted"/>
<accession>A0A5A9NBQ9</accession>
<dbReference type="EMBL" id="SOYY01000021">
    <property type="protein sequence ID" value="KAA0705797.1"/>
    <property type="molecule type" value="Genomic_DNA"/>
</dbReference>
<evidence type="ECO:0000256" key="4">
    <source>
        <dbReference type="ARBA" id="ARBA00022840"/>
    </source>
</evidence>
<dbReference type="InterPro" id="IPR007111">
    <property type="entry name" value="NACHT_NTPase"/>
</dbReference>
<evidence type="ECO:0000256" key="1">
    <source>
        <dbReference type="ARBA" id="ARBA00022614"/>
    </source>
</evidence>
<reference evidence="7 8" key="1">
    <citation type="journal article" date="2019" name="Mol. Ecol. Resour.">
        <title>Chromosome-level genome assembly of Triplophysa tibetana, a fish adapted to the harsh high-altitude environment of the Tibetan Plateau.</title>
        <authorList>
            <person name="Yang X."/>
            <person name="Liu H."/>
            <person name="Ma Z."/>
            <person name="Zou Y."/>
            <person name="Zou M."/>
            <person name="Mao Y."/>
            <person name="Li X."/>
            <person name="Wang H."/>
            <person name="Chen T."/>
            <person name="Wang W."/>
            <person name="Yang R."/>
        </authorList>
    </citation>
    <scope>NUCLEOTIDE SEQUENCE [LARGE SCALE GENOMIC DNA]</scope>
    <source>
        <strain evidence="7">TTIB1903HZAU</strain>
        <tissue evidence="7">Muscle</tissue>
    </source>
</reference>
<evidence type="ECO:0000256" key="3">
    <source>
        <dbReference type="ARBA" id="ARBA00022741"/>
    </source>
</evidence>
<feature type="region of interest" description="Disordered" evidence="5">
    <location>
        <begin position="180"/>
        <end position="221"/>
    </location>
</feature>
<dbReference type="AlphaFoldDB" id="A0A5A9NBQ9"/>
<dbReference type="GO" id="GO:0045345">
    <property type="term" value="P:positive regulation of MHC class I biosynthetic process"/>
    <property type="evidence" value="ECO:0007669"/>
    <property type="project" value="TreeGrafter"/>
</dbReference>
<keyword evidence="1" id="KW-0433">Leucine-rich repeat</keyword>
<dbReference type="Gene3D" id="3.80.10.10">
    <property type="entry name" value="Ribonuclease Inhibitor"/>
    <property type="match status" value="1"/>
</dbReference>
<sequence length="1177" mass="131369">MSTSHSCDPVMVPFEDVLFQVRKVLQFGPSLLYGLLEELHEARVFSTQFYLSLFKNGGQSLGEILFKDEEDLARRLSLPIWQKWDVSQVILDSALNIEEDLSAFLNSPDAESQDMIDSLDSGLDLLPDHLVSDIIDSILSEDYFEDILDPSILEDDFPFPCDTDTVCTLTSENAAILDQNITKKRKGKDASKSNKTPTKRNRKATACFESPPNRSAPTIASEGNFHSFNSFQHVLHLSNLPPTPNNTAFDNHSFLSPSGGSAFQIIQTSGSLSRPLISTVVPFRHTYVIVSPQPVSPVTQILPVSPIDGTVAPPELPFAVLPVGTLSDCASKGLPSKPLDTLSPTKVDSSNTCVLADGKPRKNTDSPPAKPAAKVHPEAPKCVKEFIHLARPYIRNVCNAMRGGLGMESHYIDVHLIPRKLLIKSGKNANKCLEKELVVLSDSERKKSLLDRSQVFQNNLPRPKQSIAILGKSGVGKTAMIQRLCLDWASGSLSQFQFVFLLDCKNLDLKKSNYSLKHLLFELSVSPSCEESDTVFKHILSSPEDVLIIFDSFDDIKDFEGLLQAPAKSPKDTKYTIKQLFSGLFQKEILAGCTLLIATRPKEVLNQVLRKMDSLLELCHFSPEDIELYTTKYFRDSSIQEKALQKIKNQKYIFRICSNPLLCWTTCFLLEHQDGNCEALPSTLTELYQKVTSKQLQLASRENSSQDIMQLCKSAYEGFKDHNTHIKIDDSPELVKYYLKSGIIVSYAQQNHFEDLYIQNLLGALHSVQSKQVNEKMLLAHSVVQQKKRKVQGESQDVMQSFVSGLLFQKARPDGVSILDGNVDVQAKRKAVDTHLLNLKLNELNPARLLELFHCVYETSNAKLARLLLKKLPDNLSFCGAQLCSSDVYVICHLLQHATTLKRTFSINLQETSIPISDLRELVELKCITSFWAHTGDTIALWEDLHDSNTELKLKGAIEKFTLNPLKATQGHHIENLPLLVHIHREKKLPMSDFVPALNEGVPALRHLQKLEFELGVQNGPEMFPKLIEVLPSLQSLQHLDIEKNKIADSGAEKLAGVLHFLASLKWLNLSQNCIGDAGVEKLAKALASVPSLQSLSLYGNLIADNGAEELALVLPDMKLLQDLDVKFNKFTDIGAKRLSAALKNCTGMKSLELWNNCIPWGVFEHLHHQDPRIRSL</sequence>
<dbReference type="Pfam" id="PF05729">
    <property type="entry name" value="NACHT"/>
    <property type="match status" value="1"/>
</dbReference>
<dbReference type="PROSITE" id="PS50837">
    <property type="entry name" value="NACHT"/>
    <property type="match status" value="1"/>
</dbReference>
<evidence type="ECO:0000259" key="6">
    <source>
        <dbReference type="PROSITE" id="PS50837"/>
    </source>
</evidence>
<keyword evidence="8" id="KW-1185">Reference proteome</keyword>
<dbReference type="Gene3D" id="3.40.50.300">
    <property type="entry name" value="P-loop containing nucleotide triphosphate hydrolases"/>
    <property type="match status" value="1"/>
</dbReference>
<evidence type="ECO:0000313" key="8">
    <source>
        <dbReference type="Proteomes" id="UP000324632"/>
    </source>
</evidence>
<dbReference type="SUPFAM" id="SSF52540">
    <property type="entry name" value="P-loop containing nucleoside triphosphate hydrolases"/>
    <property type="match status" value="1"/>
</dbReference>
<name>A0A5A9NBQ9_9TELE</name>
<dbReference type="PANTHER" id="PTHR47189">
    <property type="entry name" value="MHC CLASS II TRANSACTIVATOR"/>
    <property type="match status" value="1"/>
</dbReference>
<feature type="region of interest" description="Disordered" evidence="5">
    <location>
        <begin position="352"/>
        <end position="375"/>
    </location>
</feature>
<comment type="caution">
    <text evidence="7">The sequence shown here is derived from an EMBL/GenBank/DDBJ whole genome shotgun (WGS) entry which is preliminary data.</text>
</comment>
<dbReference type="SMART" id="SM00368">
    <property type="entry name" value="LRR_RI"/>
    <property type="match status" value="4"/>
</dbReference>
<dbReference type="FunFam" id="3.40.50.300:FF:001028">
    <property type="entry name" value="Class II major histocompatibility complex transactivator"/>
    <property type="match status" value="1"/>
</dbReference>
<keyword evidence="4" id="KW-0067">ATP-binding</keyword>
<dbReference type="Pfam" id="PF13516">
    <property type="entry name" value="LRR_6"/>
    <property type="match status" value="3"/>
</dbReference>
<protein>
    <submittedName>
        <fullName evidence="7">Nucleotide-binding oligomerization domain-containing protein 2</fullName>
    </submittedName>
</protein>
<dbReference type="InterPro" id="IPR027417">
    <property type="entry name" value="P-loop_NTPase"/>
</dbReference>
<evidence type="ECO:0000313" key="7">
    <source>
        <dbReference type="EMBL" id="KAA0705797.1"/>
    </source>
</evidence>
<dbReference type="PANTHER" id="PTHR47189:SF1">
    <property type="entry name" value="MHC CLASS II TRANSACTIVATOR"/>
    <property type="match status" value="1"/>
</dbReference>
<feature type="domain" description="NACHT" evidence="6">
    <location>
        <begin position="465"/>
        <end position="607"/>
    </location>
</feature>
<dbReference type="GO" id="GO:0045944">
    <property type="term" value="P:positive regulation of transcription by RNA polymerase II"/>
    <property type="evidence" value="ECO:0007669"/>
    <property type="project" value="TreeGrafter"/>
</dbReference>
<gene>
    <name evidence="7" type="ORF">E1301_Tti004559</name>
</gene>
<dbReference type="InterPro" id="IPR001611">
    <property type="entry name" value="Leu-rich_rpt"/>
</dbReference>